<reference evidence="3 4" key="1">
    <citation type="submission" date="2023-03" db="EMBL/GenBank/DDBJ databases">
        <title>Isolation and description of six Streptomyces strains from soil environments, able to metabolize different microbial glucans.</title>
        <authorList>
            <person name="Widen T."/>
            <person name="Larsbrink J."/>
        </authorList>
    </citation>
    <scope>NUCLEOTIDE SEQUENCE [LARGE SCALE GENOMIC DNA]</scope>
    <source>
        <strain evidence="3 4">Alt3</strain>
    </source>
</reference>
<dbReference type="RefSeq" id="WP_147958274.1">
    <property type="nucleotide sequence ID" value="NZ_CP120983.1"/>
</dbReference>
<protein>
    <submittedName>
        <fullName evidence="3">GNAT family N-acetyltransferase</fullName>
    </submittedName>
</protein>
<organism evidence="3 4">
    <name type="scientific">Streptomyces glycanivorans</name>
    <dbReference type="NCBI Taxonomy" id="3033808"/>
    <lineage>
        <taxon>Bacteria</taxon>
        <taxon>Bacillati</taxon>
        <taxon>Actinomycetota</taxon>
        <taxon>Actinomycetes</taxon>
        <taxon>Kitasatosporales</taxon>
        <taxon>Streptomycetaceae</taxon>
        <taxon>Streptomyces</taxon>
    </lineage>
</organism>
<accession>A0ABY9J6T4</accession>
<dbReference type="CDD" id="cd04301">
    <property type="entry name" value="NAT_SF"/>
    <property type="match status" value="1"/>
</dbReference>
<evidence type="ECO:0000256" key="1">
    <source>
        <dbReference type="ARBA" id="ARBA00022679"/>
    </source>
</evidence>
<dbReference type="PROSITE" id="PS51186">
    <property type="entry name" value="GNAT"/>
    <property type="match status" value="1"/>
</dbReference>
<evidence type="ECO:0000259" key="2">
    <source>
        <dbReference type="PROSITE" id="PS51186"/>
    </source>
</evidence>
<dbReference type="Proteomes" id="UP001224433">
    <property type="component" value="Chromosome"/>
</dbReference>
<dbReference type="Gene3D" id="3.40.630.30">
    <property type="match status" value="1"/>
</dbReference>
<name>A0ABY9J6T4_9ACTN</name>
<dbReference type="EMBL" id="CP120983">
    <property type="protein sequence ID" value="WLQ63486.1"/>
    <property type="molecule type" value="Genomic_DNA"/>
</dbReference>
<dbReference type="InterPro" id="IPR000182">
    <property type="entry name" value="GNAT_dom"/>
</dbReference>
<gene>
    <name evidence="3" type="ORF">P8A20_07765</name>
</gene>
<evidence type="ECO:0000313" key="3">
    <source>
        <dbReference type="EMBL" id="WLQ63486.1"/>
    </source>
</evidence>
<proteinExistence type="predicted"/>
<keyword evidence="1" id="KW-0808">Transferase</keyword>
<sequence>MPDGARQRQIVIRRADRPGDLGWMVMAHGELYEKQFGWSTDFETLVARIVADYATEPSPATDAAWIAEVDGERAGCVMLVADDHPGTAKLRVLLVTPSARGLGMGTRLVEEALAFARAADFRRVKLWTTDNLVSARKIYQHFGFVLTEEEPYRGFGHDLVGQTWSLDLQATPAG</sequence>
<feature type="domain" description="N-acetyltransferase" evidence="2">
    <location>
        <begin position="10"/>
        <end position="169"/>
    </location>
</feature>
<keyword evidence="4" id="KW-1185">Reference proteome</keyword>
<dbReference type="SUPFAM" id="SSF55729">
    <property type="entry name" value="Acyl-CoA N-acyltransferases (Nat)"/>
    <property type="match status" value="1"/>
</dbReference>
<evidence type="ECO:0000313" key="4">
    <source>
        <dbReference type="Proteomes" id="UP001224433"/>
    </source>
</evidence>
<dbReference type="PANTHER" id="PTHR13947">
    <property type="entry name" value="GNAT FAMILY N-ACETYLTRANSFERASE"/>
    <property type="match status" value="1"/>
</dbReference>
<dbReference type="InterPro" id="IPR016181">
    <property type="entry name" value="Acyl_CoA_acyltransferase"/>
</dbReference>
<dbReference type="InterPro" id="IPR050769">
    <property type="entry name" value="NAT_camello-type"/>
</dbReference>
<dbReference type="Pfam" id="PF00583">
    <property type="entry name" value="Acetyltransf_1"/>
    <property type="match status" value="1"/>
</dbReference>
<dbReference type="PANTHER" id="PTHR13947:SF37">
    <property type="entry name" value="LD18367P"/>
    <property type="match status" value="1"/>
</dbReference>